<dbReference type="EMBL" id="JAUTWS010000314">
    <property type="protein sequence ID" value="MDO9714515.1"/>
    <property type="molecule type" value="Genomic_DNA"/>
</dbReference>
<sequence length="81" mass="8568">MAGLDVAGTASSMPGWRDRGMLLTAAKPPLSPSSGGCLARCRPCGVGRRQMRQGSPNQRAHHSTNFRLSDFASSIKLATEP</sequence>
<reference evidence="2 3" key="1">
    <citation type="submission" date="2023-08" db="EMBL/GenBank/DDBJ databases">
        <title>The draft genome sequence of Paracraurococcus sp. LOR1-02.</title>
        <authorList>
            <person name="Kingkaew E."/>
            <person name="Tanasupawat S."/>
        </authorList>
    </citation>
    <scope>NUCLEOTIDE SEQUENCE [LARGE SCALE GENOMIC DNA]</scope>
    <source>
        <strain evidence="2 3">LOR1-02</strain>
    </source>
</reference>
<accession>A0ABT9EEQ0</accession>
<comment type="caution">
    <text evidence="2">The sequence shown here is derived from an EMBL/GenBank/DDBJ whole genome shotgun (WGS) entry which is preliminary data.</text>
</comment>
<dbReference type="Proteomes" id="UP001243009">
    <property type="component" value="Unassembled WGS sequence"/>
</dbReference>
<name>A0ABT9EEQ0_9PROT</name>
<gene>
    <name evidence="2" type="ORF">Q7A36_39925</name>
</gene>
<evidence type="ECO:0000313" key="3">
    <source>
        <dbReference type="Proteomes" id="UP001243009"/>
    </source>
</evidence>
<keyword evidence="3" id="KW-1185">Reference proteome</keyword>
<organism evidence="2 3">
    <name type="scientific">Paracraurococcus lichenis</name>
    <dbReference type="NCBI Taxonomy" id="3064888"/>
    <lineage>
        <taxon>Bacteria</taxon>
        <taxon>Pseudomonadati</taxon>
        <taxon>Pseudomonadota</taxon>
        <taxon>Alphaproteobacteria</taxon>
        <taxon>Acetobacterales</taxon>
        <taxon>Roseomonadaceae</taxon>
        <taxon>Paracraurococcus</taxon>
    </lineage>
</organism>
<proteinExistence type="predicted"/>
<evidence type="ECO:0000256" key="1">
    <source>
        <dbReference type="SAM" id="MobiDB-lite"/>
    </source>
</evidence>
<evidence type="ECO:0000313" key="2">
    <source>
        <dbReference type="EMBL" id="MDO9714515.1"/>
    </source>
</evidence>
<protein>
    <submittedName>
        <fullName evidence="2">Uncharacterized protein</fullName>
    </submittedName>
</protein>
<dbReference type="RefSeq" id="WP_305109345.1">
    <property type="nucleotide sequence ID" value="NZ_JAUTWS010000314.1"/>
</dbReference>
<feature type="non-terminal residue" evidence="2">
    <location>
        <position position="81"/>
    </location>
</feature>
<feature type="region of interest" description="Disordered" evidence="1">
    <location>
        <begin position="47"/>
        <end position="66"/>
    </location>
</feature>